<keyword evidence="3" id="KW-1185">Reference proteome</keyword>
<sequence length="297" mass="31116">MALETGDAATWGGTVVTFGMACYAIAQGVGQRRDLRRQNELQAEASQLQRRQIEAAERHTLAMEQLLGQLTAASRQGTPVPAAEPPAWQSVPPLPPAQRPVPPPPPLSRPAPEETPSAEDAWEDEREEPAEPSSGREPGGPAAPPEHRPQPDPYGSPVPAGPPVSAGPPTTPAYGFPQQGGYAAPQVQQPGAAPWGAGPAPFPPVPPWTPAGIWRVERVGRHGFALRNTGTETRTGVRVSRVNLPSSARGVPEDAVVRPGESAEFLMAAERGQPVPGAVLVSWHGQPGEVGVPVPQG</sequence>
<dbReference type="Proteomes" id="UP000176087">
    <property type="component" value="Unassembled WGS sequence"/>
</dbReference>
<feature type="region of interest" description="Disordered" evidence="1">
    <location>
        <begin position="74"/>
        <end position="206"/>
    </location>
</feature>
<protein>
    <submittedName>
        <fullName evidence="2">Uncharacterized protein</fullName>
    </submittedName>
</protein>
<feature type="compositionally biased region" description="Pro residues" evidence="1">
    <location>
        <begin position="151"/>
        <end position="171"/>
    </location>
</feature>
<evidence type="ECO:0000256" key="1">
    <source>
        <dbReference type="SAM" id="MobiDB-lite"/>
    </source>
</evidence>
<evidence type="ECO:0000313" key="2">
    <source>
        <dbReference type="EMBL" id="OEU92055.1"/>
    </source>
</evidence>
<dbReference type="AlphaFoldDB" id="A0A1E7JT24"/>
<name>A0A1E7JT24_9ACTN</name>
<comment type="caution">
    <text evidence="2">The sequence shown here is derived from an EMBL/GenBank/DDBJ whole genome shotgun (WGS) entry which is preliminary data.</text>
</comment>
<feature type="compositionally biased region" description="Pro residues" evidence="1">
    <location>
        <begin position="92"/>
        <end position="109"/>
    </location>
</feature>
<dbReference type="EMBL" id="LJGT01000037">
    <property type="protein sequence ID" value="OEU92055.1"/>
    <property type="molecule type" value="Genomic_DNA"/>
</dbReference>
<dbReference type="PATRIC" id="fig|933944.5.peg.5180"/>
<proteinExistence type="predicted"/>
<evidence type="ECO:0000313" key="3">
    <source>
        <dbReference type="Proteomes" id="UP000176087"/>
    </source>
</evidence>
<feature type="compositionally biased region" description="Low complexity" evidence="1">
    <location>
        <begin position="131"/>
        <end position="140"/>
    </location>
</feature>
<reference evidence="2 3" key="1">
    <citation type="journal article" date="2016" name="Front. Microbiol.">
        <title>Comparative Genomics Analysis of Streptomyces Species Reveals Their Adaptation to the Marine Environment and Their Diversity at the Genomic Level.</title>
        <authorList>
            <person name="Tian X."/>
            <person name="Zhang Z."/>
            <person name="Yang T."/>
            <person name="Chen M."/>
            <person name="Li J."/>
            <person name="Chen F."/>
            <person name="Yang J."/>
            <person name="Li W."/>
            <person name="Zhang B."/>
            <person name="Zhang Z."/>
            <person name="Wu J."/>
            <person name="Zhang C."/>
            <person name="Long L."/>
            <person name="Xiao J."/>
        </authorList>
    </citation>
    <scope>NUCLEOTIDE SEQUENCE [LARGE SCALE GENOMIC DNA]</scope>
    <source>
        <strain evidence="2 3">SCSIO 10390</strain>
    </source>
</reference>
<gene>
    <name evidence="2" type="ORF">AN215_06400</name>
</gene>
<accession>A0A1E7JT24</accession>
<feature type="compositionally biased region" description="Acidic residues" evidence="1">
    <location>
        <begin position="116"/>
        <end position="130"/>
    </location>
</feature>
<organism evidence="2 3">
    <name type="scientific">Streptomyces abyssalis</name>
    <dbReference type="NCBI Taxonomy" id="933944"/>
    <lineage>
        <taxon>Bacteria</taxon>
        <taxon>Bacillati</taxon>
        <taxon>Actinomycetota</taxon>
        <taxon>Actinomycetes</taxon>
        <taxon>Kitasatosporales</taxon>
        <taxon>Streptomycetaceae</taxon>
        <taxon>Streptomyces</taxon>
    </lineage>
</organism>
<feature type="compositionally biased region" description="Low complexity" evidence="1">
    <location>
        <begin position="177"/>
        <end position="199"/>
    </location>
</feature>